<sequence length="268" mass="30130">MKKFLLLVGLLITVCAGLAFGHEFWLQPSRFFASVGEKINLQVLVGEGFVGERSEGKKNRISQYRHHTARGMTDLTPTITADTYGDVAVSLTPPGTHLFSFANTPKFLAMKADSFLLYLEEDGLDNVIAARKQQGETDKPSRELYERCVKTLVQVGTPITDNTFVKNTGMTLEIIPTQNPYNQHPGQIAEFRILFEDKPLSGALVRYWNRDAANRLNEEKHHSNVQGLIQFRLRAGSNMVSLVHMIPEKDTNAADWHSYWGSLTFGCR</sequence>
<accession>A0A927B575</accession>
<dbReference type="AlphaFoldDB" id="A0A927B575"/>
<name>A0A927B575_9BACT</name>
<keyword evidence="2" id="KW-1185">Reference proteome</keyword>
<dbReference type="RefSeq" id="WP_191041091.1">
    <property type="nucleotide sequence ID" value="NZ_JACXAA010000008.1"/>
</dbReference>
<dbReference type="InterPro" id="IPR019613">
    <property type="entry name" value="DUF4198"/>
</dbReference>
<dbReference type="Proteomes" id="UP000653797">
    <property type="component" value="Unassembled WGS sequence"/>
</dbReference>
<proteinExistence type="predicted"/>
<dbReference type="Pfam" id="PF10670">
    <property type="entry name" value="DUF4198"/>
    <property type="match status" value="1"/>
</dbReference>
<gene>
    <name evidence="1" type="ORF">IC230_21415</name>
</gene>
<dbReference type="EMBL" id="JACXAA010000008">
    <property type="protein sequence ID" value="MBD2755476.1"/>
    <property type="molecule type" value="Genomic_DNA"/>
</dbReference>
<evidence type="ECO:0000313" key="2">
    <source>
        <dbReference type="Proteomes" id="UP000653797"/>
    </source>
</evidence>
<organism evidence="1 2">
    <name type="scientific">Spirosoma validum</name>
    <dbReference type="NCBI Taxonomy" id="2771355"/>
    <lineage>
        <taxon>Bacteria</taxon>
        <taxon>Pseudomonadati</taxon>
        <taxon>Bacteroidota</taxon>
        <taxon>Cytophagia</taxon>
        <taxon>Cytophagales</taxon>
        <taxon>Cytophagaceae</taxon>
        <taxon>Spirosoma</taxon>
    </lineage>
</organism>
<reference evidence="1" key="1">
    <citation type="submission" date="2020-09" db="EMBL/GenBank/DDBJ databases">
        <authorList>
            <person name="Kim M.K."/>
        </authorList>
    </citation>
    <scope>NUCLEOTIDE SEQUENCE</scope>
    <source>
        <strain evidence="1">BT704</strain>
    </source>
</reference>
<protein>
    <submittedName>
        <fullName evidence="1">DUF4198 domain-containing protein</fullName>
    </submittedName>
</protein>
<comment type="caution">
    <text evidence="1">The sequence shown here is derived from an EMBL/GenBank/DDBJ whole genome shotgun (WGS) entry which is preliminary data.</text>
</comment>
<evidence type="ECO:0000313" key="1">
    <source>
        <dbReference type="EMBL" id="MBD2755476.1"/>
    </source>
</evidence>